<comment type="caution">
    <text evidence="2">The sequence shown here is derived from an EMBL/GenBank/DDBJ whole genome shotgun (WGS) entry which is preliminary data.</text>
</comment>
<gene>
    <name evidence="2" type="ORF">HMF3257_04405</name>
</gene>
<dbReference type="EMBL" id="QLII01000001">
    <property type="protein sequence ID" value="RAI73833.1"/>
    <property type="molecule type" value="Genomic_DNA"/>
</dbReference>
<dbReference type="GO" id="GO:0003677">
    <property type="term" value="F:DNA binding"/>
    <property type="evidence" value="ECO:0007669"/>
    <property type="project" value="InterPro"/>
</dbReference>
<proteinExistence type="predicted"/>
<evidence type="ECO:0000313" key="2">
    <source>
        <dbReference type="EMBL" id="RAI73833.1"/>
    </source>
</evidence>
<evidence type="ECO:0000313" key="3">
    <source>
        <dbReference type="Proteomes" id="UP000249016"/>
    </source>
</evidence>
<feature type="domain" description="HTH LytTR-type" evidence="1">
    <location>
        <begin position="6"/>
        <end position="62"/>
    </location>
</feature>
<accession>A0A327NGA8</accession>
<dbReference type="InterPro" id="IPR007492">
    <property type="entry name" value="LytTR_DNA-bd_dom"/>
</dbReference>
<dbReference type="Proteomes" id="UP000249016">
    <property type="component" value="Unassembled WGS sequence"/>
</dbReference>
<sequence>MALYFYSISYYAEQLPAEQFIRIYRSYLVAVTKINVLTESHLEVPGQTLPIGRKYQNQVFGQLKVRHLLRSPQA</sequence>
<dbReference type="Gene3D" id="2.40.50.1020">
    <property type="entry name" value="LytTr DNA-binding domain"/>
    <property type="match status" value="1"/>
</dbReference>
<name>A0A327NGA8_9BACT</name>
<dbReference type="Pfam" id="PF04397">
    <property type="entry name" value="LytTR"/>
    <property type="match status" value="1"/>
</dbReference>
<keyword evidence="3" id="KW-1185">Reference proteome</keyword>
<reference evidence="2 3" key="1">
    <citation type="submission" date="2018-06" db="EMBL/GenBank/DDBJ databases">
        <title>Spirosoma sp. HMF3257 Genome sequencing and assembly.</title>
        <authorList>
            <person name="Kang H."/>
            <person name="Cha I."/>
            <person name="Kim H."/>
            <person name="Kang J."/>
            <person name="Joh K."/>
        </authorList>
    </citation>
    <scope>NUCLEOTIDE SEQUENCE [LARGE SCALE GENOMIC DNA]</scope>
    <source>
        <strain evidence="2 3">HMF3257</strain>
    </source>
</reference>
<evidence type="ECO:0000259" key="1">
    <source>
        <dbReference type="Pfam" id="PF04397"/>
    </source>
</evidence>
<protein>
    <recommendedName>
        <fullName evidence="1">HTH LytTR-type domain-containing protein</fullName>
    </recommendedName>
</protein>
<organism evidence="2 3">
    <name type="scientific">Spirosoma telluris</name>
    <dbReference type="NCBI Taxonomy" id="2183553"/>
    <lineage>
        <taxon>Bacteria</taxon>
        <taxon>Pseudomonadati</taxon>
        <taxon>Bacteroidota</taxon>
        <taxon>Cytophagia</taxon>
        <taxon>Cytophagales</taxon>
        <taxon>Cytophagaceae</taxon>
        <taxon>Spirosoma</taxon>
    </lineage>
</organism>
<dbReference type="AlphaFoldDB" id="A0A327NGA8"/>